<comment type="caution">
    <text evidence="6">The sequence shown here is derived from an EMBL/GenBank/DDBJ whole genome shotgun (WGS) entry which is preliminary data.</text>
</comment>
<dbReference type="GO" id="GO:0051539">
    <property type="term" value="F:4 iron, 4 sulfur cluster binding"/>
    <property type="evidence" value="ECO:0007669"/>
    <property type="project" value="UniProtKB-KW"/>
</dbReference>
<name>A0A366MC24_9EURY</name>
<dbReference type="GO" id="GO:0016491">
    <property type="term" value="F:oxidoreductase activity"/>
    <property type="evidence" value="ECO:0007669"/>
    <property type="project" value="UniProtKB-ARBA"/>
</dbReference>
<dbReference type="Pfam" id="PF12838">
    <property type="entry name" value="Fer4_7"/>
    <property type="match status" value="1"/>
</dbReference>
<dbReference type="GO" id="GO:0046872">
    <property type="term" value="F:metal ion binding"/>
    <property type="evidence" value="ECO:0007669"/>
    <property type="project" value="UniProtKB-KW"/>
</dbReference>
<evidence type="ECO:0000259" key="5">
    <source>
        <dbReference type="PROSITE" id="PS51379"/>
    </source>
</evidence>
<dbReference type="SUPFAM" id="SSF54862">
    <property type="entry name" value="4Fe-4S ferredoxins"/>
    <property type="match status" value="1"/>
</dbReference>
<evidence type="ECO:0000313" key="7">
    <source>
        <dbReference type="Proteomes" id="UP000253099"/>
    </source>
</evidence>
<dbReference type="Pfam" id="PF12800">
    <property type="entry name" value="Fer4_4"/>
    <property type="match status" value="1"/>
</dbReference>
<evidence type="ECO:0000256" key="3">
    <source>
        <dbReference type="ARBA" id="ARBA00023004"/>
    </source>
</evidence>
<dbReference type="Pfam" id="PF00037">
    <property type="entry name" value="Fer4"/>
    <property type="match status" value="1"/>
</dbReference>
<sequence>MEMKLKKQMKNLQKEVVLKSVDLNDDIGDFEVNIGAYEVEDKFITISPRCVRCDLCVEECPVDAISHSNIVKRSRIQDNCVKCNICVQTCPISCIYAMGTTSAINEKYDDVEYQLKEIKVPHRVLRMENISIDRKKCEDCGNCIRFCPTNAITLKNKSIIEAADDTTYFELEDKDYPYIEKKLCVGCGSCANLCNNGGIILEKILGPVIVTKNLCIDQNACVQCYLCEETCPVDAIKLDGDKVVLDDDKCIRCNVCSSKCPVNALNLKNLSDIE</sequence>
<dbReference type="InterPro" id="IPR050572">
    <property type="entry name" value="Fe-S_Ferredoxin"/>
</dbReference>
<gene>
    <name evidence="6" type="primary">mvhB_1</name>
    <name evidence="6" type="ORF">ALNOE001_06800</name>
</gene>
<keyword evidence="2" id="KW-0479">Metal-binding</keyword>
<dbReference type="AlphaFoldDB" id="A0A366MC24"/>
<dbReference type="PANTHER" id="PTHR43687:SF1">
    <property type="entry name" value="FERREDOXIN III"/>
    <property type="match status" value="1"/>
</dbReference>
<keyword evidence="7" id="KW-1185">Reference proteome</keyword>
<dbReference type="InterPro" id="IPR017896">
    <property type="entry name" value="4Fe4S_Fe-S-bd"/>
</dbReference>
<dbReference type="PROSITE" id="PS51379">
    <property type="entry name" value="4FE4S_FER_2"/>
    <property type="match status" value="6"/>
</dbReference>
<organism evidence="6 7">
    <name type="scientific">Candidatus Methanobinarius endosymbioticus</name>
    <dbReference type="NCBI Taxonomy" id="2006182"/>
    <lineage>
        <taxon>Archaea</taxon>
        <taxon>Methanobacteriati</taxon>
        <taxon>Methanobacteriota</taxon>
        <taxon>Methanomada group</taxon>
        <taxon>Methanobacteria</taxon>
        <taxon>Methanobacteriales</taxon>
        <taxon>Methanobacteriaceae</taxon>
        <taxon>Candidatus Methanobinarius</taxon>
    </lineage>
</organism>
<dbReference type="InterPro" id="IPR017900">
    <property type="entry name" value="4Fe4S_Fe_S_CS"/>
</dbReference>
<dbReference type="EMBL" id="NIZT01000019">
    <property type="protein sequence ID" value="RBQ23791.1"/>
    <property type="molecule type" value="Genomic_DNA"/>
</dbReference>
<feature type="domain" description="4Fe-4S ferredoxin-type" evidence="5">
    <location>
        <begin position="241"/>
        <end position="270"/>
    </location>
</feature>
<protein>
    <submittedName>
        <fullName evidence="6">Polyferredoxin protein MvhB</fullName>
    </submittedName>
</protein>
<dbReference type="Pfam" id="PF14697">
    <property type="entry name" value="Fer4_21"/>
    <property type="match status" value="1"/>
</dbReference>
<feature type="domain" description="4Fe-4S ferredoxin-type" evidence="5">
    <location>
        <begin position="212"/>
        <end position="240"/>
    </location>
</feature>
<dbReference type="PROSITE" id="PS00198">
    <property type="entry name" value="4FE4S_FER_1"/>
    <property type="match status" value="4"/>
</dbReference>
<keyword evidence="1" id="KW-0004">4Fe-4S</keyword>
<feature type="domain" description="4Fe-4S ferredoxin-type" evidence="5">
    <location>
        <begin position="128"/>
        <end position="157"/>
    </location>
</feature>
<evidence type="ECO:0000256" key="2">
    <source>
        <dbReference type="ARBA" id="ARBA00022723"/>
    </source>
</evidence>
<proteinExistence type="predicted"/>
<reference evidence="6 7" key="1">
    <citation type="submission" date="2018-06" db="EMBL/GenBank/DDBJ databases">
        <title>Genomic insight into two independent archaeal endosymbiosis events.</title>
        <authorList>
            <person name="Lind A.E."/>
            <person name="Lewis W.H."/>
            <person name="Spang A."/>
            <person name="Guy L."/>
            <person name="Embley M.T."/>
            <person name="Ettema T.J.G."/>
        </authorList>
    </citation>
    <scope>NUCLEOTIDE SEQUENCE [LARGE SCALE GENOMIC DNA]</scope>
    <source>
        <strain evidence="6">NOE</strain>
    </source>
</reference>
<evidence type="ECO:0000256" key="1">
    <source>
        <dbReference type="ARBA" id="ARBA00022485"/>
    </source>
</evidence>
<dbReference type="PANTHER" id="PTHR43687">
    <property type="entry name" value="ADENYLYLSULFATE REDUCTASE, BETA SUBUNIT"/>
    <property type="match status" value="1"/>
</dbReference>
<dbReference type="CDD" id="cd10549">
    <property type="entry name" value="MtMvhB_like"/>
    <property type="match status" value="1"/>
</dbReference>
<keyword evidence="4" id="KW-0411">Iron-sulfur</keyword>
<feature type="domain" description="4Fe-4S ferredoxin-type" evidence="5">
    <location>
        <begin position="175"/>
        <end position="204"/>
    </location>
</feature>
<feature type="domain" description="4Fe-4S ferredoxin-type" evidence="5">
    <location>
        <begin position="42"/>
        <end position="70"/>
    </location>
</feature>
<evidence type="ECO:0000256" key="4">
    <source>
        <dbReference type="ARBA" id="ARBA00023014"/>
    </source>
</evidence>
<dbReference type="Proteomes" id="UP000253099">
    <property type="component" value="Unassembled WGS sequence"/>
</dbReference>
<evidence type="ECO:0000313" key="6">
    <source>
        <dbReference type="EMBL" id="RBQ23791.1"/>
    </source>
</evidence>
<keyword evidence="3" id="KW-0408">Iron</keyword>
<feature type="domain" description="4Fe-4S ferredoxin-type" evidence="5">
    <location>
        <begin position="71"/>
        <end position="100"/>
    </location>
</feature>
<accession>A0A366MC24</accession>
<dbReference type="Gene3D" id="3.30.70.20">
    <property type="match status" value="3"/>
</dbReference>